<accession>A0A9P0DE02</accession>
<dbReference type="InterPro" id="IPR002123">
    <property type="entry name" value="Plipid/glycerol_acylTrfase"/>
</dbReference>
<evidence type="ECO:0000313" key="7">
    <source>
        <dbReference type="Proteomes" id="UP001153737"/>
    </source>
</evidence>
<evidence type="ECO:0000259" key="5">
    <source>
        <dbReference type="SMART" id="SM00563"/>
    </source>
</evidence>
<dbReference type="CDD" id="cd07990">
    <property type="entry name" value="LPLAT_LCLAT1-like"/>
    <property type="match status" value="1"/>
</dbReference>
<keyword evidence="4" id="KW-0812">Transmembrane</keyword>
<evidence type="ECO:0000256" key="1">
    <source>
        <dbReference type="ARBA" id="ARBA00008655"/>
    </source>
</evidence>
<feature type="transmembrane region" description="Helical" evidence="4">
    <location>
        <begin position="305"/>
        <end position="326"/>
    </location>
</feature>
<dbReference type="OrthoDB" id="186786at2759"/>
<reference evidence="6" key="1">
    <citation type="submission" date="2022-01" db="EMBL/GenBank/DDBJ databases">
        <authorList>
            <person name="King R."/>
        </authorList>
    </citation>
    <scope>NUCLEOTIDE SEQUENCE</scope>
</reference>
<keyword evidence="2" id="KW-0808">Transferase</keyword>
<evidence type="ECO:0000313" key="6">
    <source>
        <dbReference type="EMBL" id="CAH1118582.1"/>
    </source>
</evidence>
<dbReference type="InterPro" id="IPR032098">
    <property type="entry name" value="Acyltransf_C"/>
</dbReference>
<reference evidence="6" key="2">
    <citation type="submission" date="2022-10" db="EMBL/GenBank/DDBJ databases">
        <authorList>
            <consortium name="ENA_rothamsted_submissions"/>
            <consortium name="culmorum"/>
            <person name="King R."/>
        </authorList>
    </citation>
    <scope>NUCLEOTIDE SEQUENCE</scope>
</reference>
<dbReference type="EMBL" id="OU896717">
    <property type="protein sequence ID" value="CAH1118582.1"/>
    <property type="molecule type" value="Genomic_DNA"/>
</dbReference>
<name>A0A9P0DE02_PHACE</name>
<evidence type="ECO:0000256" key="3">
    <source>
        <dbReference type="ARBA" id="ARBA00023315"/>
    </source>
</evidence>
<organism evidence="6 7">
    <name type="scientific">Phaedon cochleariae</name>
    <name type="common">Mustard beetle</name>
    <dbReference type="NCBI Taxonomy" id="80249"/>
    <lineage>
        <taxon>Eukaryota</taxon>
        <taxon>Metazoa</taxon>
        <taxon>Ecdysozoa</taxon>
        <taxon>Arthropoda</taxon>
        <taxon>Hexapoda</taxon>
        <taxon>Insecta</taxon>
        <taxon>Pterygota</taxon>
        <taxon>Neoptera</taxon>
        <taxon>Endopterygota</taxon>
        <taxon>Coleoptera</taxon>
        <taxon>Polyphaga</taxon>
        <taxon>Cucujiformia</taxon>
        <taxon>Chrysomeloidea</taxon>
        <taxon>Chrysomelidae</taxon>
        <taxon>Chrysomelinae</taxon>
        <taxon>Chrysomelini</taxon>
        <taxon>Phaedon</taxon>
    </lineage>
</organism>
<dbReference type="PANTHER" id="PTHR10983">
    <property type="entry name" value="1-ACYLGLYCEROL-3-PHOSPHATE ACYLTRANSFERASE-RELATED"/>
    <property type="match status" value="1"/>
</dbReference>
<evidence type="ECO:0000256" key="4">
    <source>
        <dbReference type="SAM" id="Phobius"/>
    </source>
</evidence>
<feature type="transmembrane region" description="Helical" evidence="4">
    <location>
        <begin position="6"/>
        <end position="33"/>
    </location>
</feature>
<keyword evidence="4" id="KW-1133">Transmembrane helix</keyword>
<dbReference type="Proteomes" id="UP001153737">
    <property type="component" value="Chromosome 11"/>
</dbReference>
<keyword evidence="7" id="KW-1185">Reference proteome</keyword>
<feature type="domain" description="Phospholipid/glycerol acyltransferase" evidence="5">
    <location>
        <begin position="79"/>
        <end position="206"/>
    </location>
</feature>
<evidence type="ECO:0000256" key="2">
    <source>
        <dbReference type="ARBA" id="ARBA00022679"/>
    </source>
</evidence>
<keyword evidence="3" id="KW-0012">Acyltransferase</keyword>
<dbReference type="SMART" id="SM00563">
    <property type="entry name" value="PlsC"/>
    <property type="match status" value="1"/>
</dbReference>
<dbReference type="GO" id="GO:0005783">
    <property type="term" value="C:endoplasmic reticulum"/>
    <property type="evidence" value="ECO:0007669"/>
    <property type="project" value="TreeGrafter"/>
</dbReference>
<dbReference type="SUPFAM" id="SSF69593">
    <property type="entry name" value="Glycerol-3-phosphate (1)-acyltransferase"/>
    <property type="match status" value="1"/>
</dbReference>
<dbReference type="GO" id="GO:0016746">
    <property type="term" value="F:acyltransferase activity"/>
    <property type="evidence" value="ECO:0007669"/>
    <property type="project" value="UniProtKB-KW"/>
</dbReference>
<dbReference type="Pfam" id="PF16076">
    <property type="entry name" value="Acyltransf_C"/>
    <property type="match status" value="1"/>
</dbReference>
<dbReference type="AlphaFoldDB" id="A0A9P0DE02"/>
<feature type="transmembrane region" description="Helical" evidence="4">
    <location>
        <begin position="332"/>
        <end position="350"/>
    </location>
</feature>
<proteinExistence type="inferred from homology"/>
<comment type="similarity">
    <text evidence="1">Belongs to the 1-acyl-sn-glycerol-3-phosphate acyltransferase family.</text>
</comment>
<dbReference type="PANTHER" id="PTHR10983:SF16">
    <property type="entry name" value="LYSOCARDIOLIPIN ACYLTRANSFERASE 1"/>
    <property type="match status" value="1"/>
</dbReference>
<gene>
    <name evidence="6" type="ORF">PHAECO_LOCUS2656</name>
</gene>
<protein>
    <recommendedName>
        <fullName evidence="5">Phospholipid/glycerol acyltransferase domain-containing protein</fullName>
    </recommendedName>
</protein>
<dbReference type="GO" id="GO:0036149">
    <property type="term" value="P:phosphatidylinositol acyl-chain remodeling"/>
    <property type="evidence" value="ECO:0007669"/>
    <property type="project" value="TreeGrafter"/>
</dbReference>
<dbReference type="Pfam" id="PF01553">
    <property type="entry name" value="Acyltransferase"/>
    <property type="match status" value="1"/>
</dbReference>
<sequence length="367" mass="43360">MVAVIGWIYCFLWYSSILGGYALLFCPLLPVLLISNNLYRFITDILFTYWQYYPTALLEILCGCFVQVTGDAIETGETSILLMNHRTRTDWNFFWPTVYHCVKGKGKYAHSTKFLLKDVIRHIPGPGWVMQLACFLYIKRCWTLDKEILKKYIDYVADLSYKHSLLVFPEGTDFTDETKKRSDLFAENKNLQKYEHVLHPRTRGFVFLTQQLLSKNSLDAVYDVTIVYPDIVPQTEMILVNGRFPKQVNVHFVRYPKSILPTSEEGLREFLEKRWLDKEKTLKEFRATGHFLHGKIVKCDRKWELYAALVFWTVLPYVSLYLFFAVTWFRNAVLAHTVFLVGLNLFYDGFQNFEIDIHRWKKRLKLN</sequence>
<keyword evidence="4" id="KW-0472">Membrane</keyword>